<proteinExistence type="predicted"/>
<evidence type="ECO:0000313" key="4">
    <source>
        <dbReference type="Proteomes" id="UP000789572"/>
    </source>
</evidence>
<name>A0A9N9EX36_9GLOM</name>
<keyword evidence="2" id="KW-0378">Hydrolase</keyword>
<organism evidence="3 4">
    <name type="scientific">Paraglomus occultum</name>
    <dbReference type="NCBI Taxonomy" id="144539"/>
    <lineage>
        <taxon>Eukaryota</taxon>
        <taxon>Fungi</taxon>
        <taxon>Fungi incertae sedis</taxon>
        <taxon>Mucoromycota</taxon>
        <taxon>Glomeromycotina</taxon>
        <taxon>Glomeromycetes</taxon>
        <taxon>Paraglomerales</taxon>
        <taxon>Paraglomeraceae</taxon>
        <taxon>Paraglomus</taxon>
    </lineage>
</organism>
<dbReference type="OrthoDB" id="10249920at2759"/>
<dbReference type="GO" id="GO:0080042">
    <property type="term" value="F:ADP-glucose pyrophosphohydrolase activity"/>
    <property type="evidence" value="ECO:0007669"/>
    <property type="project" value="TreeGrafter"/>
</dbReference>
<accession>A0A9N9EX36</accession>
<dbReference type="Gene3D" id="3.90.79.10">
    <property type="entry name" value="Nucleoside Triphosphate Pyrophosphohydrolase"/>
    <property type="match status" value="1"/>
</dbReference>
<gene>
    <name evidence="3" type="ORF">POCULU_LOCUS2391</name>
</gene>
<dbReference type="PANTHER" id="PTHR11839">
    <property type="entry name" value="UDP/ADP-SUGAR PYROPHOSPHATASE"/>
    <property type="match status" value="1"/>
</dbReference>
<comment type="caution">
    <text evidence="3">The sequence shown here is derived from an EMBL/GenBank/DDBJ whole genome shotgun (WGS) entry which is preliminary data.</text>
</comment>
<dbReference type="GO" id="GO:0080041">
    <property type="term" value="F:ADP-ribose pyrophosphohydrolase activity"/>
    <property type="evidence" value="ECO:0007669"/>
    <property type="project" value="TreeGrafter"/>
</dbReference>
<sequence>MSTIHIAGERIPVTAAYPDINVSAVLEFAPFKEWADAMSNEKSQSAERNNLEIKKIEIQNVDYFGPKIGFIKFKVDARLVENGKNVPGIVFMVVLLLLQERGGSVAVLLILKSKDGDNVTEEHAVLTCQARLAVPSLSFQEIPAGMLDGSGNFSGKAAEEIKEETGIEITENDLIDMTDLTYGTAFRGAYPSAGGCDEFMRLCLCVKEMKRQDVLTLEGKLSGMRDHGESITVRLVKLDDLWKIPDMKALSALTLYHRLRKEGKI</sequence>
<protein>
    <submittedName>
        <fullName evidence="3">4315_t:CDS:1</fullName>
    </submittedName>
</protein>
<dbReference type="AlphaFoldDB" id="A0A9N9EX36"/>
<dbReference type="GO" id="GO:0019693">
    <property type="term" value="P:ribose phosphate metabolic process"/>
    <property type="evidence" value="ECO:0007669"/>
    <property type="project" value="TreeGrafter"/>
</dbReference>
<evidence type="ECO:0000313" key="3">
    <source>
        <dbReference type="EMBL" id="CAG8497347.1"/>
    </source>
</evidence>
<dbReference type="EMBL" id="CAJVPJ010000220">
    <property type="protein sequence ID" value="CAG8497347.1"/>
    <property type="molecule type" value="Genomic_DNA"/>
</dbReference>
<dbReference type="GO" id="GO:0006753">
    <property type="term" value="P:nucleoside phosphate metabolic process"/>
    <property type="evidence" value="ECO:0007669"/>
    <property type="project" value="TreeGrafter"/>
</dbReference>
<comment type="cofactor">
    <cofactor evidence="1">
        <name>Mg(2+)</name>
        <dbReference type="ChEBI" id="CHEBI:18420"/>
    </cofactor>
</comment>
<dbReference type="CDD" id="cd03424">
    <property type="entry name" value="NUDIX_ADPRase_Nudt5_UGPPase_Nudt14"/>
    <property type="match status" value="1"/>
</dbReference>
<dbReference type="SUPFAM" id="SSF55811">
    <property type="entry name" value="Nudix"/>
    <property type="match status" value="1"/>
</dbReference>
<dbReference type="PANTHER" id="PTHR11839:SF18">
    <property type="entry name" value="NUDIX HYDROLASE DOMAIN-CONTAINING PROTEIN"/>
    <property type="match status" value="1"/>
</dbReference>
<evidence type="ECO:0000256" key="2">
    <source>
        <dbReference type="ARBA" id="ARBA00022801"/>
    </source>
</evidence>
<dbReference type="InterPro" id="IPR015797">
    <property type="entry name" value="NUDIX_hydrolase-like_dom_sf"/>
</dbReference>
<keyword evidence="4" id="KW-1185">Reference proteome</keyword>
<reference evidence="3" key="1">
    <citation type="submission" date="2021-06" db="EMBL/GenBank/DDBJ databases">
        <authorList>
            <person name="Kallberg Y."/>
            <person name="Tangrot J."/>
            <person name="Rosling A."/>
        </authorList>
    </citation>
    <scope>NUCLEOTIDE SEQUENCE</scope>
    <source>
        <strain evidence="3">IA702</strain>
    </source>
</reference>
<evidence type="ECO:0000256" key="1">
    <source>
        <dbReference type="ARBA" id="ARBA00001946"/>
    </source>
</evidence>
<dbReference type="Proteomes" id="UP000789572">
    <property type="component" value="Unassembled WGS sequence"/>
</dbReference>